<reference evidence="2 3" key="1">
    <citation type="submission" date="2021-04" db="EMBL/GenBank/DDBJ databases">
        <title>The genome sequence of type strain Ideonella paludis KCTC 32238.</title>
        <authorList>
            <person name="Liu Y."/>
        </authorList>
    </citation>
    <scope>NUCLEOTIDE SEQUENCE [LARGE SCALE GENOMIC DNA]</scope>
    <source>
        <strain evidence="2 3">KCTC 32238</strain>
    </source>
</reference>
<comment type="caution">
    <text evidence="2">The sequence shown here is derived from an EMBL/GenBank/DDBJ whole genome shotgun (WGS) entry which is preliminary data.</text>
</comment>
<gene>
    <name evidence="2" type="ORF">KAK11_08160</name>
</gene>
<accession>A0ABS5DVW5</accession>
<name>A0ABS5DVW5_9BURK</name>
<feature type="chain" id="PRO_5046464775" evidence="1">
    <location>
        <begin position="28"/>
        <end position="311"/>
    </location>
</feature>
<dbReference type="Proteomes" id="UP000672097">
    <property type="component" value="Unassembled WGS sequence"/>
</dbReference>
<protein>
    <submittedName>
        <fullName evidence="2">DUF3034 family protein</fullName>
    </submittedName>
</protein>
<dbReference type="InterPro" id="IPR021393">
    <property type="entry name" value="DUF3034"/>
</dbReference>
<dbReference type="Pfam" id="PF11231">
    <property type="entry name" value="DUF3034"/>
    <property type="match status" value="1"/>
</dbReference>
<feature type="signal peptide" evidence="1">
    <location>
        <begin position="1"/>
        <end position="27"/>
    </location>
</feature>
<dbReference type="EMBL" id="JAGQDG010000003">
    <property type="protein sequence ID" value="MBQ0935297.1"/>
    <property type="molecule type" value="Genomic_DNA"/>
</dbReference>
<organism evidence="2 3">
    <name type="scientific">Ideonella paludis</name>
    <dbReference type="NCBI Taxonomy" id="1233411"/>
    <lineage>
        <taxon>Bacteria</taxon>
        <taxon>Pseudomonadati</taxon>
        <taxon>Pseudomonadota</taxon>
        <taxon>Betaproteobacteria</taxon>
        <taxon>Burkholderiales</taxon>
        <taxon>Sphaerotilaceae</taxon>
        <taxon>Ideonella</taxon>
    </lineage>
</organism>
<evidence type="ECO:0000256" key="1">
    <source>
        <dbReference type="SAM" id="SignalP"/>
    </source>
</evidence>
<proteinExistence type="predicted"/>
<sequence>MNTALKRTLCGAAAACATWLTALPAAAQAQGQHEDARHGKLLLTGGVSSVDGSAGGGLTPWALTGTYATEGQWGWSAFVTRLRTQDYGYWGGGLALSGDDRWELSLARQDFDTGATGTALGLPGLHLKQDVLAAKWRMAGEALLDSDSAWPQLALGVQMRRLDAAGLAPTLAALGARTRDTEFTLSATKLLLGPGLLLNGTLRWTRANQNGLLGFGSTASPARSLQPELSVAWLLRRDLAVGAEYRRMPDKLNPSALGEGLAADDWKDVFVAWAPTKTASLTVAWADLGRIVPAVAPKPQRGLYLSVQVTP</sequence>
<keyword evidence="3" id="KW-1185">Reference proteome</keyword>
<evidence type="ECO:0000313" key="3">
    <source>
        <dbReference type="Proteomes" id="UP000672097"/>
    </source>
</evidence>
<keyword evidence="1" id="KW-0732">Signal</keyword>
<evidence type="ECO:0000313" key="2">
    <source>
        <dbReference type="EMBL" id="MBQ0935297.1"/>
    </source>
</evidence>
<dbReference type="RefSeq" id="WP_210808137.1">
    <property type="nucleotide sequence ID" value="NZ_JAGQDG010000003.1"/>
</dbReference>